<dbReference type="RefSeq" id="WP_152283218.1">
    <property type="nucleotide sequence ID" value="NZ_WFLI01000016.1"/>
</dbReference>
<proteinExistence type="predicted"/>
<dbReference type="Gene3D" id="2.160.10.10">
    <property type="entry name" value="Hexapeptide repeat proteins"/>
    <property type="match status" value="1"/>
</dbReference>
<accession>A0A6I1HZ81</accession>
<reference evidence="1 2" key="1">
    <citation type="submission" date="2019-10" db="EMBL/GenBank/DDBJ databases">
        <title>Three novel species isolated from a subtropical stream in China.</title>
        <authorList>
            <person name="Lu H."/>
        </authorList>
    </citation>
    <scope>NUCLEOTIDE SEQUENCE [LARGE SCALE GENOMIC DNA]</scope>
    <source>
        <strain evidence="1 2">FT13W</strain>
    </source>
</reference>
<gene>
    <name evidence="1" type="ORF">GCN75_15020</name>
</gene>
<dbReference type="Pfam" id="PF00132">
    <property type="entry name" value="Hexapep"/>
    <property type="match status" value="1"/>
</dbReference>
<evidence type="ECO:0000313" key="2">
    <source>
        <dbReference type="Proteomes" id="UP000468717"/>
    </source>
</evidence>
<sequence>MQISTETNFSGVAENHPWSAQFTVLGYADGAISTLPHQFFRNWLDQEPESGHFYIGRGSCFGVGSLVKYDSGQQSLCVGRYVAGGSRLSFILNGQHEMRTISTYMLSILGGGLKNAPPPQYADTVIKNDVWIGDEVMVLGGSVIENGCVIGARSLLPPNFRSEPYGIYAGSPARLIRYRFTEKVRAALLELAWWEMPLPWVRNNNAMFMEDLCADEAKALLVIDILKSSRRQWEAEHGGVAD</sequence>
<name>A0A6I1HZ81_9BURK</name>
<dbReference type="PANTHER" id="PTHR23416">
    <property type="entry name" value="SIALIC ACID SYNTHASE-RELATED"/>
    <property type="match status" value="1"/>
</dbReference>
<dbReference type="InterPro" id="IPR051159">
    <property type="entry name" value="Hexapeptide_acetyltransf"/>
</dbReference>
<keyword evidence="1" id="KW-0808">Transferase</keyword>
<dbReference type="SUPFAM" id="SSF51161">
    <property type="entry name" value="Trimeric LpxA-like enzymes"/>
    <property type="match status" value="1"/>
</dbReference>
<protein>
    <submittedName>
        <fullName evidence="1">Acetyltransferase</fullName>
    </submittedName>
</protein>
<organism evidence="1 2">
    <name type="scientific">Janthinobacterium violaceinigrum</name>
    <dbReference type="NCBI Taxonomy" id="2654252"/>
    <lineage>
        <taxon>Bacteria</taxon>
        <taxon>Pseudomonadati</taxon>
        <taxon>Pseudomonadota</taxon>
        <taxon>Betaproteobacteria</taxon>
        <taxon>Burkholderiales</taxon>
        <taxon>Oxalobacteraceae</taxon>
        <taxon>Janthinobacterium</taxon>
    </lineage>
</organism>
<dbReference type="AlphaFoldDB" id="A0A6I1HZ81"/>
<dbReference type="InterPro" id="IPR001451">
    <property type="entry name" value="Hexapep"/>
</dbReference>
<dbReference type="Proteomes" id="UP000468717">
    <property type="component" value="Unassembled WGS sequence"/>
</dbReference>
<dbReference type="InterPro" id="IPR011004">
    <property type="entry name" value="Trimer_LpxA-like_sf"/>
</dbReference>
<dbReference type="GO" id="GO:0016740">
    <property type="term" value="F:transferase activity"/>
    <property type="evidence" value="ECO:0007669"/>
    <property type="project" value="UniProtKB-KW"/>
</dbReference>
<dbReference type="EMBL" id="WFLI01000016">
    <property type="protein sequence ID" value="KAB8064014.1"/>
    <property type="molecule type" value="Genomic_DNA"/>
</dbReference>
<evidence type="ECO:0000313" key="1">
    <source>
        <dbReference type="EMBL" id="KAB8064014.1"/>
    </source>
</evidence>
<comment type="caution">
    <text evidence="1">The sequence shown here is derived from an EMBL/GenBank/DDBJ whole genome shotgun (WGS) entry which is preliminary data.</text>
</comment>
<keyword evidence="2" id="KW-1185">Reference proteome</keyword>